<dbReference type="Proteomes" id="UP001595824">
    <property type="component" value="Unassembled WGS sequence"/>
</dbReference>
<feature type="transmembrane region" description="Helical" evidence="1">
    <location>
        <begin position="55"/>
        <end position="73"/>
    </location>
</feature>
<reference evidence="3" key="1">
    <citation type="journal article" date="2019" name="Int. J. Syst. Evol. Microbiol.">
        <title>The Global Catalogue of Microorganisms (GCM) 10K type strain sequencing project: providing services to taxonomists for standard genome sequencing and annotation.</title>
        <authorList>
            <consortium name="The Broad Institute Genomics Platform"/>
            <consortium name="The Broad Institute Genome Sequencing Center for Infectious Disease"/>
            <person name="Wu L."/>
            <person name="Ma J."/>
        </authorList>
    </citation>
    <scope>NUCLEOTIDE SEQUENCE [LARGE SCALE GENOMIC DNA]</scope>
    <source>
        <strain evidence="3">PCU 347</strain>
    </source>
</reference>
<dbReference type="EMBL" id="JBHSDP010000027">
    <property type="protein sequence ID" value="MFC4331886.1"/>
    <property type="molecule type" value="Genomic_DNA"/>
</dbReference>
<evidence type="ECO:0000256" key="1">
    <source>
        <dbReference type="SAM" id="Phobius"/>
    </source>
</evidence>
<keyword evidence="1" id="KW-1133">Transmembrane helix</keyword>
<organism evidence="2 3">
    <name type="scientific">Streptomyces andamanensis</name>
    <dbReference type="NCBI Taxonomy" id="1565035"/>
    <lineage>
        <taxon>Bacteria</taxon>
        <taxon>Bacillati</taxon>
        <taxon>Actinomycetota</taxon>
        <taxon>Actinomycetes</taxon>
        <taxon>Kitasatosporales</taxon>
        <taxon>Streptomycetaceae</taxon>
        <taxon>Streptomyces</taxon>
    </lineage>
</organism>
<evidence type="ECO:0000313" key="3">
    <source>
        <dbReference type="Proteomes" id="UP001595824"/>
    </source>
</evidence>
<protein>
    <submittedName>
        <fullName evidence="2">Uncharacterized protein</fullName>
    </submittedName>
</protein>
<name>A0ABV8TNA6_9ACTN</name>
<evidence type="ECO:0000313" key="2">
    <source>
        <dbReference type="EMBL" id="MFC4331886.1"/>
    </source>
</evidence>
<proteinExistence type="predicted"/>
<keyword evidence="1" id="KW-0812">Transmembrane</keyword>
<gene>
    <name evidence="2" type="ORF">ACFPC0_29795</name>
</gene>
<accession>A0ABV8TNA6</accession>
<comment type="caution">
    <text evidence="2">The sequence shown here is derived from an EMBL/GenBank/DDBJ whole genome shotgun (WGS) entry which is preliminary data.</text>
</comment>
<keyword evidence="1" id="KW-0472">Membrane</keyword>
<keyword evidence="3" id="KW-1185">Reference proteome</keyword>
<feature type="transmembrane region" description="Helical" evidence="1">
    <location>
        <begin position="12"/>
        <end position="35"/>
    </location>
</feature>
<dbReference type="RefSeq" id="WP_381743351.1">
    <property type="nucleotide sequence ID" value="NZ_JBHSDP010000027.1"/>
</dbReference>
<sequence>MIFIMPFASWPFLGYRILFLRAIFPLVTVLALWIVWLSLLPIPMFEGFVPRVADAALSLLFLGSLPAVLIMYARWRREIAERVHAYDKEALVMLRLVKAMHDGRELWWQRGTVRQWSNSLEVAAVETARAGCNKRTMSTSS</sequence>